<dbReference type="InterPro" id="IPR036271">
    <property type="entry name" value="Tet_transcr_reg_TetR-rel_C_sf"/>
</dbReference>
<evidence type="ECO:0000313" key="7">
    <source>
        <dbReference type="EMBL" id="MBA2225491.1"/>
    </source>
</evidence>
<dbReference type="GO" id="GO:0003700">
    <property type="term" value="F:DNA-binding transcription factor activity"/>
    <property type="evidence" value="ECO:0007669"/>
    <property type="project" value="TreeGrafter"/>
</dbReference>
<dbReference type="GO" id="GO:0000976">
    <property type="term" value="F:transcription cis-regulatory region binding"/>
    <property type="evidence" value="ECO:0007669"/>
    <property type="project" value="TreeGrafter"/>
</dbReference>
<dbReference type="Gene3D" id="1.10.10.60">
    <property type="entry name" value="Homeodomain-like"/>
    <property type="match status" value="1"/>
</dbReference>
<dbReference type="PROSITE" id="PS50977">
    <property type="entry name" value="HTH_TETR_2"/>
    <property type="match status" value="1"/>
</dbReference>
<comment type="caution">
    <text evidence="7">The sequence shown here is derived from an EMBL/GenBank/DDBJ whole genome shotgun (WGS) entry which is preliminary data.</text>
</comment>
<dbReference type="InterPro" id="IPR009057">
    <property type="entry name" value="Homeodomain-like_sf"/>
</dbReference>
<keyword evidence="3" id="KW-0804">Transcription</keyword>
<feature type="compositionally biased region" description="Basic and acidic residues" evidence="5">
    <location>
        <begin position="18"/>
        <end position="32"/>
    </location>
</feature>
<keyword evidence="2 4" id="KW-0238">DNA-binding</keyword>
<sequence>MSHGEGQETKPSKSPSSGEERVGPGRPKDPNLEARRKAQILDVAARVFASHGFANTTVQTIANYIGVGNGTVYRYFPTKDQLFLAAVERGLQELTTEMDRVVQQPGDPLQVLREAIRTYLYFFHRRPEMAELFIQERAAFPQHHRPLYFAAQCDDEKFRKHQEFYHRLLATGRIRPVPFEQLFATVGDLLYGTILTNLLSGRPVDPDAQADAITDLILYGLLRRPDLADVPSVVASAGSPPQGG</sequence>
<evidence type="ECO:0000256" key="5">
    <source>
        <dbReference type="SAM" id="MobiDB-lite"/>
    </source>
</evidence>
<dbReference type="Pfam" id="PF00440">
    <property type="entry name" value="TetR_N"/>
    <property type="match status" value="1"/>
</dbReference>
<dbReference type="SUPFAM" id="SSF46689">
    <property type="entry name" value="Homeodomain-like"/>
    <property type="match status" value="1"/>
</dbReference>
<dbReference type="PROSITE" id="PS01081">
    <property type="entry name" value="HTH_TETR_1"/>
    <property type="match status" value="1"/>
</dbReference>
<evidence type="ECO:0000313" key="8">
    <source>
        <dbReference type="Proteomes" id="UP000542342"/>
    </source>
</evidence>
<evidence type="ECO:0000256" key="4">
    <source>
        <dbReference type="PROSITE-ProRule" id="PRU00335"/>
    </source>
</evidence>
<dbReference type="PANTHER" id="PTHR30055">
    <property type="entry name" value="HTH-TYPE TRANSCRIPTIONAL REGULATOR RUTR"/>
    <property type="match status" value="1"/>
</dbReference>
<dbReference type="RefSeq" id="WP_194536912.1">
    <property type="nucleotide sequence ID" value="NZ_JACEFB010000002.1"/>
</dbReference>
<organism evidence="7 8">
    <name type="scientific">Thermogemmata fonticola</name>
    <dbReference type="NCBI Taxonomy" id="2755323"/>
    <lineage>
        <taxon>Bacteria</taxon>
        <taxon>Pseudomonadati</taxon>
        <taxon>Planctomycetota</taxon>
        <taxon>Planctomycetia</taxon>
        <taxon>Gemmatales</taxon>
        <taxon>Gemmataceae</taxon>
        <taxon>Thermogemmata</taxon>
    </lineage>
</organism>
<evidence type="ECO:0000256" key="1">
    <source>
        <dbReference type="ARBA" id="ARBA00023015"/>
    </source>
</evidence>
<dbReference type="Proteomes" id="UP000542342">
    <property type="component" value="Unassembled WGS sequence"/>
</dbReference>
<evidence type="ECO:0000256" key="3">
    <source>
        <dbReference type="ARBA" id="ARBA00023163"/>
    </source>
</evidence>
<feature type="domain" description="HTH tetR-type" evidence="6">
    <location>
        <begin position="34"/>
        <end position="94"/>
    </location>
</feature>
<reference evidence="7 8" key="1">
    <citation type="submission" date="2020-07" db="EMBL/GenBank/DDBJ databases">
        <title>Thermogemmata thermophila gen. nov., sp. nov., a novel moderate thermophilic planctomycete from a Kamchatka hot spring.</title>
        <authorList>
            <person name="Elcheninov A.G."/>
            <person name="Podosokorskaya O.A."/>
            <person name="Kovaleva O.L."/>
            <person name="Novikov A."/>
            <person name="Bonch-Osmolovskaya E.A."/>
            <person name="Toshchakov S.V."/>
            <person name="Kublanov I.V."/>
        </authorList>
    </citation>
    <scope>NUCLEOTIDE SEQUENCE [LARGE SCALE GENOMIC DNA]</scope>
    <source>
        <strain evidence="7 8">2918</strain>
    </source>
</reference>
<dbReference type="PANTHER" id="PTHR30055:SF234">
    <property type="entry name" value="HTH-TYPE TRANSCRIPTIONAL REGULATOR BETI"/>
    <property type="match status" value="1"/>
</dbReference>
<dbReference type="PRINTS" id="PR00455">
    <property type="entry name" value="HTHTETR"/>
</dbReference>
<name>A0A7V8VCL6_9BACT</name>
<dbReference type="InterPro" id="IPR023772">
    <property type="entry name" value="DNA-bd_HTH_TetR-type_CS"/>
</dbReference>
<protein>
    <submittedName>
        <fullName evidence="7">TetR/AcrR family transcriptional regulator</fullName>
    </submittedName>
</protein>
<dbReference type="EMBL" id="JACEFB010000002">
    <property type="protein sequence ID" value="MBA2225491.1"/>
    <property type="molecule type" value="Genomic_DNA"/>
</dbReference>
<keyword evidence="8" id="KW-1185">Reference proteome</keyword>
<gene>
    <name evidence="7" type="ORF">H0921_04865</name>
</gene>
<feature type="DNA-binding region" description="H-T-H motif" evidence="4">
    <location>
        <begin position="57"/>
        <end position="76"/>
    </location>
</feature>
<dbReference type="Gene3D" id="1.10.357.10">
    <property type="entry name" value="Tetracycline Repressor, domain 2"/>
    <property type="match status" value="1"/>
</dbReference>
<dbReference type="SUPFAM" id="SSF48498">
    <property type="entry name" value="Tetracyclin repressor-like, C-terminal domain"/>
    <property type="match status" value="1"/>
</dbReference>
<proteinExistence type="predicted"/>
<accession>A0A7V8VCL6</accession>
<dbReference type="AlphaFoldDB" id="A0A7V8VCL6"/>
<feature type="compositionally biased region" description="Basic and acidic residues" evidence="5">
    <location>
        <begin position="1"/>
        <end position="11"/>
    </location>
</feature>
<dbReference type="InterPro" id="IPR050109">
    <property type="entry name" value="HTH-type_TetR-like_transc_reg"/>
</dbReference>
<evidence type="ECO:0000259" key="6">
    <source>
        <dbReference type="PROSITE" id="PS50977"/>
    </source>
</evidence>
<keyword evidence="1" id="KW-0805">Transcription regulation</keyword>
<feature type="region of interest" description="Disordered" evidence="5">
    <location>
        <begin position="1"/>
        <end position="32"/>
    </location>
</feature>
<evidence type="ECO:0000256" key="2">
    <source>
        <dbReference type="ARBA" id="ARBA00023125"/>
    </source>
</evidence>
<dbReference type="InterPro" id="IPR001647">
    <property type="entry name" value="HTH_TetR"/>
</dbReference>